<dbReference type="SUPFAM" id="SSF53448">
    <property type="entry name" value="Nucleotide-diphospho-sugar transferases"/>
    <property type="match status" value="1"/>
</dbReference>
<evidence type="ECO:0000313" key="5">
    <source>
        <dbReference type="Proteomes" id="UP000196503"/>
    </source>
</evidence>
<name>A0A200HSE4_9ENTE</name>
<gene>
    <name evidence="4" type="ORF">A5869_002157</name>
</gene>
<evidence type="ECO:0000256" key="1">
    <source>
        <dbReference type="ARBA" id="ARBA00022676"/>
    </source>
</evidence>
<comment type="caution">
    <text evidence="4">The sequence shown here is derived from an EMBL/GenBank/DDBJ whole genome shotgun (WGS) entry which is preliminary data.</text>
</comment>
<dbReference type="CDD" id="cd00761">
    <property type="entry name" value="Glyco_tranf_GTA_type"/>
    <property type="match status" value="1"/>
</dbReference>
<protein>
    <recommendedName>
        <fullName evidence="3">Glycosyltransferase 2-like domain-containing protein</fullName>
    </recommendedName>
</protein>
<reference evidence="4 5" key="1">
    <citation type="submission" date="2017-05" db="EMBL/GenBank/DDBJ databases">
        <title>The Genome Sequence of Enterococcus faecium 2D5_DIV0622.</title>
        <authorList>
            <consortium name="The Broad Institute Genomics Platform"/>
            <consortium name="The Broad Institute Genomic Center for Infectious Diseases"/>
            <person name="Earl A."/>
            <person name="Manson A."/>
            <person name="Schwartman J."/>
            <person name="Gilmore M."/>
            <person name="Abouelleil A."/>
            <person name="Cao P."/>
            <person name="Chapman S."/>
            <person name="Cusick C."/>
            <person name="Shea T."/>
            <person name="Young S."/>
            <person name="Neafsey D."/>
            <person name="Nusbaum C."/>
            <person name="Birren B."/>
        </authorList>
    </citation>
    <scope>NUCLEOTIDE SEQUENCE [LARGE SCALE GENOMIC DNA]</scope>
    <source>
        <strain evidence="4 5">2D5_DIV0622</strain>
    </source>
</reference>
<proteinExistence type="predicted"/>
<dbReference type="Proteomes" id="UP000196503">
    <property type="component" value="Unassembled WGS sequence"/>
</dbReference>
<sequence length="302" mass="35449">MGENPIISVIVPVFNVDKYLDQCIGSILNQTFTDFELILVNDGSFDYSYKICKEYAAKDSRVRVLSQENKGPSAARNLGIENAKGQYLSFVDSDDYVVPEYLDCLYTILIENDAEVVIGEFYRYNEETNMLYYHITDDDLSPSKLDRDESINNLLTMNNFTAAWGKLYKKSIFDSLRFPEGRYYEDNHVLIKIYLKSKSTYYIKRSLYCYRITANSITSSKKSFHKIQDYVEAMEEILLDMTLSGYFKGSLKNVFLTQYRDRLTYVKNELFEKNLIENNLYYKIIQRLQFLDEFNQGDLKHD</sequence>
<dbReference type="GO" id="GO:0016757">
    <property type="term" value="F:glycosyltransferase activity"/>
    <property type="evidence" value="ECO:0007669"/>
    <property type="project" value="UniProtKB-KW"/>
</dbReference>
<dbReference type="EMBL" id="NIBL01000003">
    <property type="protein sequence ID" value="OUZ15050.1"/>
    <property type="molecule type" value="Genomic_DNA"/>
</dbReference>
<keyword evidence="1" id="KW-0328">Glycosyltransferase</keyword>
<dbReference type="RefSeq" id="WP_087663689.1">
    <property type="nucleotide sequence ID" value="NZ_NIBL01000003.1"/>
</dbReference>
<dbReference type="PANTHER" id="PTHR22916">
    <property type="entry name" value="GLYCOSYLTRANSFERASE"/>
    <property type="match status" value="1"/>
</dbReference>
<dbReference type="AlphaFoldDB" id="A0A200HSE4"/>
<evidence type="ECO:0000256" key="2">
    <source>
        <dbReference type="ARBA" id="ARBA00022679"/>
    </source>
</evidence>
<organism evidence="4 5">
    <name type="scientific">Enterococcus cecorum</name>
    <dbReference type="NCBI Taxonomy" id="44008"/>
    <lineage>
        <taxon>Bacteria</taxon>
        <taxon>Bacillati</taxon>
        <taxon>Bacillota</taxon>
        <taxon>Bacilli</taxon>
        <taxon>Lactobacillales</taxon>
        <taxon>Enterococcaceae</taxon>
        <taxon>Enterococcus</taxon>
    </lineage>
</organism>
<dbReference type="InterPro" id="IPR001173">
    <property type="entry name" value="Glyco_trans_2-like"/>
</dbReference>
<evidence type="ECO:0000259" key="3">
    <source>
        <dbReference type="Pfam" id="PF00535"/>
    </source>
</evidence>
<dbReference type="PANTHER" id="PTHR22916:SF51">
    <property type="entry name" value="GLYCOSYLTRANSFERASE EPSH-RELATED"/>
    <property type="match status" value="1"/>
</dbReference>
<dbReference type="Gene3D" id="3.90.550.10">
    <property type="entry name" value="Spore Coat Polysaccharide Biosynthesis Protein SpsA, Chain A"/>
    <property type="match status" value="1"/>
</dbReference>
<evidence type="ECO:0000313" key="4">
    <source>
        <dbReference type="EMBL" id="OUZ15050.1"/>
    </source>
</evidence>
<dbReference type="Pfam" id="PF00535">
    <property type="entry name" value="Glycos_transf_2"/>
    <property type="match status" value="1"/>
</dbReference>
<feature type="domain" description="Glycosyltransferase 2-like" evidence="3">
    <location>
        <begin position="8"/>
        <end position="174"/>
    </location>
</feature>
<accession>A0A200HSE4</accession>
<dbReference type="InterPro" id="IPR029044">
    <property type="entry name" value="Nucleotide-diphossugar_trans"/>
</dbReference>
<keyword evidence="2" id="KW-0808">Transferase</keyword>